<gene>
    <name evidence="2" type="ORF">GZ22D9_32</name>
</gene>
<dbReference type="PANTHER" id="PTHR39081:SF1">
    <property type="entry name" value="MUT7-C RNASE DOMAIN-CONTAINING PROTEIN"/>
    <property type="match status" value="1"/>
</dbReference>
<organism evidence="2">
    <name type="scientific">Uncultured archaeon GZfos26G2</name>
    <dbReference type="NCBI Taxonomy" id="3386331"/>
    <lineage>
        <taxon>Archaea</taxon>
        <taxon>Methanobacteriati</taxon>
        <taxon>Methanobacteriota</taxon>
        <taxon>Stenosarchaea group</taxon>
        <taxon>Methanomicrobia</taxon>
        <taxon>Candidatus Methanophagales</taxon>
        <taxon>Candidatus Methanophagaceae</taxon>
        <taxon>Candidatus Methanophaga</taxon>
    </lineage>
</organism>
<proteinExistence type="predicted"/>
<sequence>MVNIEKEAEETIRFVTDRMLGKLSTWLRILGYDTIYASEVKGDCVEEDESLAALAEHEARILLTRDKNLAASAKRRGVQCVHIKTGVVMVQLKELLRHYPNINLEPVPIRCSLCNGRLRKVREEEEEDMLREKSYVPTSMIGECEFWICNRCGRIYWKGSHWRNMRERLKELQ</sequence>
<dbReference type="Pfam" id="PF01927">
    <property type="entry name" value="Mut7-C"/>
    <property type="match status" value="1"/>
</dbReference>
<evidence type="ECO:0000259" key="1">
    <source>
        <dbReference type="Pfam" id="PF01927"/>
    </source>
</evidence>
<protein>
    <recommendedName>
        <fullName evidence="1">Mut7-C RNAse domain-containing protein</fullName>
    </recommendedName>
</protein>
<feature type="domain" description="Mut7-C RNAse" evidence="1">
    <location>
        <begin position="13"/>
        <end position="168"/>
    </location>
</feature>
<dbReference type="InterPro" id="IPR002782">
    <property type="entry name" value="Mut7-C_RNAse_dom"/>
</dbReference>
<dbReference type="EMBL" id="AY714835">
    <property type="protein sequence ID" value="QNR61628.1"/>
    <property type="molecule type" value="Genomic_DNA"/>
</dbReference>
<dbReference type="AlphaFoldDB" id="A0A7H0XS20"/>
<evidence type="ECO:0000313" key="2">
    <source>
        <dbReference type="EMBL" id="QNR61628.1"/>
    </source>
</evidence>
<accession>A0A7H0XS20</accession>
<dbReference type="PANTHER" id="PTHR39081">
    <property type="entry name" value="MUT7-C DOMAIN-CONTAINING PROTEIN"/>
    <property type="match status" value="1"/>
</dbReference>
<name>A0A7H0XS20_UNCAG</name>
<reference evidence="2" key="1">
    <citation type="journal article" date="2004" name="Science">
        <title>Reverse methanogenesis: testing the hypothesis with environmental genomics.</title>
        <authorList>
            <person name="Hallam S.J."/>
            <person name="Putnam N."/>
            <person name="Preston C.M."/>
            <person name="Detter J.C."/>
            <person name="Rokhsar D."/>
            <person name="Richardson P.M."/>
            <person name="DeLong E.F."/>
        </authorList>
    </citation>
    <scope>NUCLEOTIDE SEQUENCE</scope>
</reference>